<dbReference type="Proteomes" id="UP001479436">
    <property type="component" value="Unassembled WGS sequence"/>
</dbReference>
<proteinExistence type="predicted"/>
<dbReference type="EMBL" id="JASJQH010007433">
    <property type="protein sequence ID" value="KAK9709124.1"/>
    <property type="molecule type" value="Genomic_DNA"/>
</dbReference>
<gene>
    <name evidence="1" type="primary">TRMT5</name>
    <name evidence="1" type="ORF">K7432_009246</name>
</gene>
<accession>A0ABR2VXD3</accession>
<name>A0ABR2VXD3_9FUNG</name>
<sequence length="77" mass="8729">MFLPLPVRGVTCLNPADFERSVEVLAVKVPLKTVGTYRELFKNDLLSQPRMRNVVPIDGSQEFKLLLLEVEEESQGK</sequence>
<comment type="caution">
    <text evidence="1">The sequence shown here is derived from an EMBL/GenBank/DDBJ whole genome shotgun (WGS) entry which is preliminary data.</text>
</comment>
<organism evidence="1 2">
    <name type="scientific">Basidiobolus ranarum</name>
    <dbReference type="NCBI Taxonomy" id="34480"/>
    <lineage>
        <taxon>Eukaryota</taxon>
        <taxon>Fungi</taxon>
        <taxon>Fungi incertae sedis</taxon>
        <taxon>Zoopagomycota</taxon>
        <taxon>Entomophthoromycotina</taxon>
        <taxon>Basidiobolomycetes</taxon>
        <taxon>Basidiobolales</taxon>
        <taxon>Basidiobolaceae</taxon>
        <taxon>Basidiobolus</taxon>
    </lineage>
</organism>
<keyword evidence="1" id="KW-0808">Transferase</keyword>
<evidence type="ECO:0000313" key="1">
    <source>
        <dbReference type="EMBL" id="KAK9709124.1"/>
    </source>
</evidence>
<keyword evidence="1" id="KW-0489">Methyltransferase</keyword>
<dbReference type="GO" id="GO:0032259">
    <property type="term" value="P:methylation"/>
    <property type="evidence" value="ECO:0007669"/>
    <property type="project" value="UniProtKB-KW"/>
</dbReference>
<protein>
    <submittedName>
        <fullName evidence="1">tRNA (Guanine(37)-N1)-methyltransferase</fullName>
        <ecNumber evidence="1">2.1.1.228</ecNumber>
    </submittedName>
</protein>
<keyword evidence="2" id="KW-1185">Reference proteome</keyword>
<dbReference type="EC" id="2.1.1.228" evidence="1"/>
<evidence type="ECO:0000313" key="2">
    <source>
        <dbReference type="Proteomes" id="UP001479436"/>
    </source>
</evidence>
<reference evidence="1 2" key="1">
    <citation type="submission" date="2023-04" db="EMBL/GenBank/DDBJ databases">
        <title>Genome of Basidiobolus ranarum AG-B5.</title>
        <authorList>
            <person name="Stajich J.E."/>
            <person name="Carter-House D."/>
            <person name="Gryganskyi A."/>
        </authorList>
    </citation>
    <scope>NUCLEOTIDE SEQUENCE [LARGE SCALE GENOMIC DNA]</scope>
    <source>
        <strain evidence="1 2">AG-B5</strain>
    </source>
</reference>
<dbReference type="GO" id="GO:0052906">
    <property type="term" value="F:tRNA (guanine(37)-N1)-methyltransferase activity"/>
    <property type="evidence" value="ECO:0007669"/>
    <property type="project" value="UniProtKB-EC"/>
</dbReference>